<sequence>MKNTKQIVFIFLMISLKIMAQNDSLTQERDVSKPTNFYTFLDNNFEYISTPQAALMGYRANLTFSFSEKNLLLAELPLVYNTGNKQYGVGDLRLRYFWLPYKDYSKIIGAFGPSIDIFAPTGNFDKGLGSGRWIFAPGVTMGIMVAEWIQFFPVLSYQYLSKVDGQIGDMNNTELHGATFQVITPIVFSKKVFTQFTPVIGIEDFRKVEQMNFSMEMLFSYGFRDDFWLNVFYKGAFQKDFHSIRIGFTTYF</sequence>
<evidence type="ECO:0000313" key="3">
    <source>
        <dbReference type="Proteomes" id="UP000678679"/>
    </source>
</evidence>
<proteinExistence type="predicted"/>
<keyword evidence="3" id="KW-1185">Reference proteome</keyword>
<organism evidence="2 3">
    <name type="scientific">Flammeovirga yaeyamensis</name>
    <dbReference type="NCBI Taxonomy" id="367791"/>
    <lineage>
        <taxon>Bacteria</taxon>
        <taxon>Pseudomonadati</taxon>
        <taxon>Bacteroidota</taxon>
        <taxon>Cytophagia</taxon>
        <taxon>Cytophagales</taxon>
        <taxon>Flammeovirgaceae</taxon>
        <taxon>Flammeovirga</taxon>
    </lineage>
</organism>
<evidence type="ECO:0000256" key="1">
    <source>
        <dbReference type="SAM" id="SignalP"/>
    </source>
</evidence>
<evidence type="ECO:0008006" key="4">
    <source>
        <dbReference type="Google" id="ProtNLM"/>
    </source>
</evidence>
<accession>A0AAX1N6I7</accession>
<dbReference type="Proteomes" id="UP000678679">
    <property type="component" value="Chromosome 1"/>
</dbReference>
<feature type="signal peptide" evidence="1">
    <location>
        <begin position="1"/>
        <end position="20"/>
    </location>
</feature>
<dbReference type="KEGG" id="fya:KMW28_05730"/>
<gene>
    <name evidence="2" type="ORF">KMW28_05730</name>
</gene>
<reference evidence="2 3" key="1">
    <citation type="submission" date="2021-05" db="EMBL/GenBank/DDBJ databases">
        <title>Comparative genomic studies on the polysaccharide-degrading batcterial strains of the Flammeovirga genus.</title>
        <authorList>
            <person name="Zewei F."/>
            <person name="Zheng Z."/>
            <person name="Yu L."/>
            <person name="Ruyue G."/>
            <person name="Yanhong M."/>
            <person name="Yuanyuan C."/>
            <person name="Jingyan G."/>
            <person name="Wenjun H."/>
        </authorList>
    </citation>
    <scope>NUCLEOTIDE SEQUENCE [LARGE SCALE GENOMIC DNA]</scope>
    <source>
        <strain evidence="2 3">NBRC:100898</strain>
    </source>
</reference>
<protein>
    <recommendedName>
        <fullName evidence="4">Secreted protein</fullName>
    </recommendedName>
</protein>
<feature type="chain" id="PRO_5043365200" description="Secreted protein" evidence="1">
    <location>
        <begin position="21"/>
        <end position="252"/>
    </location>
</feature>
<dbReference type="RefSeq" id="WP_169664217.1">
    <property type="nucleotide sequence ID" value="NZ_CP076132.1"/>
</dbReference>
<dbReference type="AlphaFoldDB" id="A0AAX1N6I7"/>
<dbReference type="EMBL" id="CP076132">
    <property type="protein sequence ID" value="QWG03079.1"/>
    <property type="molecule type" value="Genomic_DNA"/>
</dbReference>
<name>A0AAX1N6I7_9BACT</name>
<keyword evidence="1" id="KW-0732">Signal</keyword>
<evidence type="ECO:0000313" key="2">
    <source>
        <dbReference type="EMBL" id="QWG03079.1"/>
    </source>
</evidence>